<evidence type="ECO:0000313" key="4">
    <source>
        <dbReference type="EMBL" id="GAB1224709.1"/>
    </source>
</evidence>
<feature type="region of interest" description="Disordered" evidence="2">
    <location>
        <begin position="27"/>
        <end position="71"/>
    </location>
</feature>
<evidence type="ECO:0000256" key="2">
    <source>
        <dbReference type="SAM" id="MobiDB-lite"/>
    </source>
</evidence>
<feature type="domain" description="BRCA2 OB1" evidence="3">
    <location>
        <begin position="271"/>
        <end position="381"/>
    </location>
</feature>
<dbReference type="EMBL" id="BAAFRS010000216">
    <property type="protein sequence ID" value="GAB1224709.1"/>
    <property type="molecule type" value="Genomic_DNA"/>
</dbReference>
<sequence>MNFFTTGGGKALPKLTESELLESKKKIFTQSQYEDEESNKNMEEEPSVIDKEKDQSLTMSNISPTKPIETQATQLSQDTITIIIKEMDENEKKENKSILKGSKRQSILHQQPIKYPTPLKRKAITPLLESKRRFLVPHKSILKTTSVEVKPIPQSSFDQVSFLSKYLDTFKEDINEEISCPIPSYENALQIPIIDDRKKERKKVTLSLEQWKGIILKYENEKWLKTHLQHVIWKQSGYYFHNRNIEFEITVNGIKKEIEQRWIFERKPKRSFYRQIYNKDENCGYCHIGVVANINSKELTKEYPLLLMSDGWYTIQIQIDQGINELIKQKKIYIGQKLRICCLEKTEDWNEREPWEGKELIFKTNINCIRRGERNEKLGRTKCKFMLIQIDSVRDGIIPCIRGCVERVYPMKYKFKNEKGVIGEKEYINERNKRMKELEKEFERKKREGASEEELYQFKEEGMKILEFNSIRSIKILDGMKKEGRSKKIIVSIWNDGQEDCTKFEEKKWYEFFSFKGKRIGGKISIESTWNCNIKKMNGDIELPKEFEERKVVELLDICEMKEGEEVDIICCILKIEEEYLYISDGSMKMAMIKRNNKEKKQFNEMEVVCIRNIVIESVYNRNIVLKETGFTEITGEGKNEEEKMEMKKLRNILEDFSKQFEGMKKDIVRIIEGKDENEDIKNIILVKELQQKDEKIKELTKELEELKKKYELNSFEQK</sequence>
<evidence type="ECO:0000256" key="1">
    <source>
        <dbReference type="SAM" id="Coils"/>
    </source>
</evidence>
<dbReference type="InterPro" id="IPR015187">
    <property type="entry name" value="BRCA2_OB_1"/>
</dbReference>
<feature type="compositionally biased region" description="Basic and acidic residues" evidence="2">
    <location>
        <begin position="38"/>
        <end position="55"/>
    </location>
</feature>
<feature type="compositionally biased region" description="Polar residues" evidence="2">
    <location>
        <begin position="56"/>
        <end position="71"/>
    </location>
</feature>
<gene>
    <name evidence="4" type="ORF">ENUP19_0216G0028</name>
</gene>
<feature type="coiled-coil region" evidence="1">
    <location>
        <begin position="428"/>
        <end position="455"/>
    </location>
</feature>
<keyword evidence="1" id="KW-0175">Coiled coil</keyword>
<dbReference type="PANTHER" id="PTHR11289">
    <property type="entry name" value="BREAST CANCER TYPE 2 SUSCEPTIBILITY PROTEIN BRCA2"/>
    <property type="match status" value="1"/>
</dbReference>
<dbReference type="InterPro" id="IPR012340">
    <property type="entry name" value="NA-bd_OB-fold"/>
</dbReference>
<dbReference type="SUPFAM" id="SSF50249">
    <property type="entry name" value="Nucleic acid-binding proteins"/>
    <property type="match status" value="2"/>
</dbReference>
<organism evidence="4 5">
    <name type="scientific">Entamoeba nuttalli</name>
    <dbReference type="NCBI Taxonomy" id="412467"/>
    <lineage>
        <taxon>Eukaryota</taxon>
        <taxon>Amoebozoa</taxon>
        <taxon>Evosea</taxon>
        <taxon>Archamoebae</taxon>
        <taxon>Mastigamoebida</taxon>
        <taxon>Entamoebidae</taxon>
        <taxon>Entamoeba</taxon>
    </lineage>
</organism>
<name>A0ABQ0DPB5_9EUKA</name>
<dbReference type="Pfam" id="PF09103">
    <property type="entry name" value="BRCA-2_OB1"/>
    <property type="match status" value="1"/>
</dbReference>
<dbReference type="Proteomes" id="UP001628156">
    <property type="component" value="Unassembled WGS sequence"/>
</dbReference>
<dbReference type="PANTHER" id="PTHR11289:SF0">
    <property type="entry name" value="BREAST CANCER TYPE 2 SUSCEPTIBILITY PROTEIN"/>
    <property type="match status" value="1"/>
</dbReference>
<dbReference type="CDD" id="cd04493">
    <property type="entry name" value="BRCA2DBD_OB1"/>
    <property type="match status" value="1"/>
</dbReference>
<proteinExistence type="predicted"/>
<feature type="coiled-coil region" evidence="1">
    <location>
        <begin position="640"/>
        <end position="717"/>
    </location>
</feature>
<dbReference type="Gene3D" id="2.40.50.140">
    <property type="entry name" value="Nucleic acid-binding proteins"/>
    <property type="match status" value="3"/>
</dbReference>
<protein>
    <recommendedName>
        <fullName evidence="3">BRCA2 OB1 domain-containing protein</fullName>
    </recommendedName>
</protein>
<reference evidence="4 5" key="1">
    <citation type="journal article" date="2019" name="PLoS Negl. Trop. Dis.">
        <title>Whole genome sequencing of Entamoeba nuttalli reveals mammalian host-related molecular signatures and a novel octapeptide-repeat surface protein.</title>
        <authorList>
            <person name="Tanaka M."/>
            <person name="Makiuchi T."/>
            <person name="Komiyama T."/>
            <person name="Shiina T."/>
            <person name="Osaki K."/>
            <person name="Tachibana H."/>
        </authorList>
    </citation>
    <scope>NUCLEOTIDE SEQUENCE [LARGE SCALE GENOMIC DNA]</scope>
    <source>
        <strain evidence="4 5">P19-061405</strain>
    </source>
</reference>
<comment type="caution">
    <text evidence="4">The sequence shown here is derived from an EMBL/GenBank/DDBJ whole genome shotgun (WGS) entry which is preliminary data.</text>
</comment>
<dbReference type="InterPro" id="IPR015525">
    <property type="entry name" value="BRCA2"/>
</dbReference>
<keyword evidence="5" id="KW-1185">Reference proteome</keyword>
<evidence type="ECO:0000259" key="3">
    <source>
        <dbReference type="Pfam" id="PF09103"/>
    </source>
</evidence>
<evidence type="ECO:0000313" key="5">
    <source>
        <dbReference type="Proteomes" id="UP001628156"/>
    </source>
</evidence>
<accession>A0ABQ0DPB5</accession>